<dbReference type="Proteomes" id="UP000054078">
    <property type="component" value="Unassembled WGS sequence"/>
</dbReference>
<proteinExistence type="predicted"/>
<evidence type="ECO:0000313" key="3">
    <source>
        <dbReference type="Proteomes" id="UP000054078"/>
    </source>
</evidence>
<feature type="transmembrane region" description="Helical" evidence="1">
    <location>
        <begin position="176"/>
        <end position="203"/>
    </location>
</feature>
<dbReference type="EMBL" id="LOJF01000011">
    <property type="protein sequence ID" value="KUH57798.1"/>
    <property type="molecule type" value="Genomic_DNA"/>
</dbReference>
<dbReference type="InterPro" id="IPR007563">
    <property type="entry name" value="DUF554"/>
</dbReference>
<protein>
    <recommendedName>
        <fullName evidence="4">DUF554 domain-containing protein</fullName>
    </recommendedName>
</protein>
<evidence type="ECO:0000256" key="1">
    <source>
        <dbReference type="SAM" id="Phobius"/>
    </source>
</evidence>
<dbReference type="PANTHER" id="PTHR36111">
    <property type="entry name" value="INNER MEMBRANE PROTEIN-RELATED"/>
    <property type="match status" value="1"/>
</dbReference>
<dbReference type="Pfam" id="PF04474">
    <property type="entry name" value="DUF554"/>
    <property type="match status" value="1"/>
</dbReference>
<sequence>MVLVGALINGFEAAVGGVLGLFFKGRVSERLGDFLLKGQGLAVVLVAVQGMMQGGSVAIVTLSLALGSVIGLGIDIDARIRSLGDWAQRCLNQAFAGSKRLGNFSDGFVTASIFTCTGAMAIVGSLSSGILLDHSTLISKGVIDLAVCLPMAATMGIGVPFCGVSLVVYEGILSVLASLVGSFLTDAVVTEVAVTGSTLLLAVGTNLLGVTDIKVANLIPAAFAPIFLVPAAMALGLM</sequence>
<dbReference type="OrthoDB" id="9797976at2"/>
<gene>
    <name evidence="2" type="ORF">AUL39_08875</name>
</gene>
<evidence type="ECO:0008006" key="4">
    <source>
        <dbReference type="Google" id="ProtNLM"/>
    </source>
</evidence>
<accession>A0A100YU99</accession>
<feature type="transmembrane region" description="Helical" evidence="1">
    <location>
        <begin position="108"/>
        <end position="131"/>
    </location>
</feature>
<organism evidence="2 3">
    <name type="scientific">Tractidigestivibacter scatoligenes</name>
    <name type="common">Olsenella scatoligenes</name>
    <dbReference type="NCBI Taxonomy" id="1299998"/>
    <lineage>
        <taxon>Bacteria</taxon>
        <taxon>Bacillati</taxon>
        <taxon>Actinomycetota</taxon>
        <taxon>Coriobacteriia</taxon>
        <taxon>Coriobacteriales</taxon>
        <taxon>Atopobiaceae</taxon>
        <taxon>Tractidigestivibacter</taxon>
    </lineage>
</organism>
<keyword evidence="1" id="KW-0472">Membrane</keyword>
<comment type="caution">
    <text evidence="2">The sequence shown here is derived from an EMBL/GenBank/DDBJ whole genome shotgun (WGS) entry which is preliminary data.</text>
</comment>
<reference evidence="2 3" key="1">
    <citation type="submission" date="2015-12" db="EMBL/GenBank/DDBJ databases">
        <title>Draft Genome Sequence of Olsenella scatoligenes SK9K4T; a Producer of 3-Methylindole- (skatole) and 4-Methylphenol- (p-cresol) Isolated from Pig Feces.</title>
        <authorList>
            <person name="Li X."/>
            <person name="Borg B."/>
            <person name="Canibe N."/>
        </authorList>
    </citation>
    <scope>NUCLEOTIDE SEQUENCE [LARGE SCALE GENOMIC DNA]</scope>
    <source>
        <strain evidence="2 3">SK9K4</strain>
    </source>
</reference>
<feature type="transmembrane region" description="Helical" evidence="1">
    <location>
        <begin position="215"/>
        <end position="237"/>
    </location>
</feature>
<keyword evidence="1" id="KW-0812">Transmembrane</keyword>
<keyword evidence="3" id="KW-1185">Reference proteome</keyword>
<feature type="transmembrane region" description="Helical" evidence="1">
    <location>
        <begin position="6"/>
        <end position="23"/>
    </location>
</feature>
<feature type="transmembrane region" description="Helical" evidence="1">
    <location>
        <begin position="58"/>
        <end position="76"/>
    </location>
</feature>
<dbReference type="AlphaFoldDB" id="A0A100YU99"/>
<feature type="transmembrane region" description="Helical" evidence="1">
    <location>
        <begin position="143"/>
        <end position="169"/>
    </location>
</feature>
<evidence type="ECO:0000313" key="2">
    <source>
        <dbReference type="EMBL" id="KUH57798.1"/>
    </source>
</evidence>
<dbReference type="RefSeq" id="WP_059055465.1">
    <property type="nucleotide sequence ID" value="NZ_LOJF01000011.1"/>
</dbReference>
<dbReference type="PANTHER" id="PTHR36111:SF2">
    <property type="entry name" value="INNER MEMBRANE PROTEIN"/>
    <property type="match status" value="1"/>
</dbReference>
<name>A0A100YU99_TRASO</name>
<keyword evidence="1" id="KW-1133">Transmembrane helix</keyword>